<gene>
    <name evidence="1" type="ORF">FYJ64_02025</name>
</gene>
<evidence type="ECO:0000313" key="1">
    <source>
        <dbReference type="EMBL" id="MST51107.1"/>
    </source>
</evidence>
<proteinExistence type="predicted"/>
<dbReference type="AlphaFoldDB" id="A0A6L5Y5J1"/>
<comment type="caution">
    <text evidence="1">The sequence shown here is derived from an EMBL/GenBank/DDBJ whole genome shotgun (WGS) entry which is preliminary data.</text>
</comment>
<sequence length="179" mass="21117">MGLYFEVQCTEYGYHETLVEGECGFEHLDAIKMKQEFESGEGDPFYRKIFELFRGTVTEEDSTGNCFLFKDVEPGSEEWEENRLLYGEPYIRLTPTIYECYHCKKLFNHDRVSIICKRGIFRENDVECPTCKTYYTRSIPAEDFFEDEEEPKDGYVYICKERCPKYHSKMKVINSGIVG</sequence>
<dbReference type="RefSeq" id="WP_154573574.1">
    <property type="nucleotide sequence ID" value="NZ_VUMZ01000001.1"/>
</dbReference>
<organism evidence="1 2">
    <name type="scientific">Hornefia butyriciproducens</name>
    <dbReference type="NCBI Taxonomy" id="2652293"/>
    <lineage>
        <taxon>Bacteria</taxon>
        <taxon>Bacillati</taxon>
        <taxon>Bacillota</taxon>
        <taxon>Clostridia</taxon>
        <taxon>Peptostreptococcales</taxon>
        <taxon>Anaerovoracaceae</taxon>
        <taxon>Hornefia</taxon>
    </lineage>
</organism>
<reference evidence="1 2" key="1">
    <citation type="submission" date="2019-08" db="EMBL/GenBank/DDBJ databases">
        <title>In-depth cultivation of the pig gut microbiome towards novel bacterial diversity and tailored functional studies.</title>
        <authorList>
            <person name="Wylensek D."/>
            <person name="Hitch T.C.A."/>
            <person name="Clavel T."/>
        </authorList>
    </citation>
    <scope>NUCLEOTIDE SEQUENCE [LARGE SCALE GENOMIC DNA]</scope>
    <source>
        <strain evidence="1 2">WCA-MUC-591-APC-3H</strain>
    </source>
</reference>
<dbReference type="Proteomes" id="UP000474676">
    <property type="component" value="Unassembled WGS sequence"/>
</dbReference>
<accession>A0A6L5Y5J1</accession>
<evidence type="ECO:0000313" key="2">
    <source>
        <dbReference type="Proteomes" id="UP000474676"/>
    </source>
</evidence>
<dbReference type="EMBL" id="VUMZ01000001">
    <property type="protein sequence ID" value="MST51107.1"/>
    <property type="molecule type" value="Genomic_DNA"/>
</dbReference>
<dbReference type="GeneID" id="303114090"/>
<name>A0A6L5Y5J1_9FIRM</name>
<keyword evidence="2" id="KW-1185">Reference proteome</keyword>
<protein>
    <submittedName>
        <fullName evidence="1">Uncharacterized protein</fullName>
    </submittedName>
</protein>